<evidence type="ECO:0000313" key="2">
    <source>
        <dbReference type="EMBL" id="MCH6471199.1"/>
    </source>
</evidence>
<comment type="caution">
    <text evidence="2">The sequence shown here is derived from an EMBL/GenBank/DDBJ whole genome shotgun (WGS) entry which is preliminary data.</text>
</comment>
<dbReference type="CDD" id="cd00531">
    <property type="entry name" value="NTF2_like"/>
    <property type="match status" value="1"/>
</dbReference>
<dbReference type="RefSeq" id="WP_241054825.1">
    <property type="nucleotide sequence ID" value="NZ_JAKZBV010000001.1"/>
</dbReference>
<feature type="domain" description="SnoaL-like" evidence="1">
    <location>
        <begin position="7"/>
        <end position="111"/>
    </location>
</feature>
<sequence>MQNKDVIRKAYDLFSEGRMEEAGELFAPDAVWSFPGKSRLAGEYRGRDAVVGEFLPKFPKLSGGTFRASVVDIADGAEHSFVLQRSQAERDGSTIDYTACHVFKVQDGLIRTVHTYPYDAHAQEEFWG</sequence>
<organism evidence="2 3">
    <name type="scientific">Sinomonas terrae</name>
    <dbReference type="NCBI Taxonomy" id="2908838"/>
    <lineage>
        <taxon>Bacteria</taxon>
        <taxon>Bacillati</taxon>
        <taxon>Actinomycetota</taxon>
        <taxon>Actinomycetes</taxon>
        <taxon>Micrococcales</taxon>
        <taxon>Micrococcaceae</taxon>
        <taxon>Sinomonas</taxon>
    </lineage>
</organism>
<keyword evidence="3" id="KW-1185">Reference proteome</keyword>
<reference evidence="2 3" key="1">
    <citation type="submission" date="2022-03" db="EMBL/GenBank/DDBJ databases">
        <title>Sinomonas sp. isolated from a soil.</title>
        <authorList>
            <person name="Han J."/>
            <person name="Kim D.-U."/>
        </authorList>
    </citation>
    <scope>NUCLEOTIDE SEQUENCE [LARGE SCALE GENOMIC DNA]</scope>
    <source>
        <strain evidence="2 3">5-5</strain>
    </source>
</reference>
<dbReference type="Proteomes" id="UP001202922">
    <property type="component" value="Unassembled WGS sequence"/>
</dbReference>
<dbReference type="InterPro" id="IPR037401">
    <property type="entry name" value="SnoaL-like"/>
</dbReference>
<dbReference type="Gene3D" id="3.10.450.50">
    <property type="match status" value="1"/>
</dbReference>
<evidence type="ECO:0000313" key="3">
    <source>
        <dbReference type="Proteomes" id="UP001202922"/>
    </source>
</evidence>
<name>A0ABS9U3E3_9MICC</name>
<dbReference type="Pfam" id="PF12680">
    <property type="entry name" value="SnoaL_2"/>
    <property type="match status" value="1"/>
</dbReference>
<accession>A0ABS9U3E3</accession>
<evidence type="ECO:0000259" key="1">
    <source>
        <dbReference type="Pfam" id="PF12680"/>
    </source>
</evidence>
<gene>
    <name evidence="2" type="ORF">L0M17_14645</name>
</gene>
<proteinExistence type="predicted"/>
<protein>
    <submittedName>
        <fullName evidence="2">Nuclear transport factor 2 family protein</fullName>
    </submittedName>
</protein>
<dbReference type="SUPFAM" id="SSF54427">
    <property type="entry name" value="NTF2-like"/>
    <property type="match status" value="1"/>
</dbReference>
<dbReference type="InterPro" id="IPR032710">
    <property type="entry name" value="NTF2-like_dom_sf"/>
</dbReference>
<dbReference type="EMBL" id="JAKZBV010000001">
    <property type="protein sequence ID" value="MCH6471199.1"/>
    <property type="molecule type" value="Genomic_DNA"/>
</dbReference>